<proteinExistence type="predicted"/>
<gene>
    <name evidence="4" type="ORF">A4S15_01575</name>
</gene>
<feature type="domain" description="Peptidase M20 dimerisation" evidence="3">
    <location>
        <begin position="190"/>
        <end position="279"/>
    </location>
</feature>
<feature type="binding site" evidence="2">
    <location>
        <position position="165"/>
    </location>
    <ligand>
        <name>Mn(2+)</name>
        <dbReference type="ChEBI" id="CHEBI:29035"/>
        <label>2</label>
    </ligand>
</feature>
<dbReference type="GO" id="GO:0046872">
    <property type="term" value="F:metal ion binding"/>
    <property type="evidence" value="ECO:0007669"/>
    <property type="project" value="UniProtKB-KW"/>
</dbReference>
<name>A0A1W9HPV8_9HYPH</name>
<dbReference type="InterPro" id="IPR002933">
    <property type="entry name" value="Peptidase_M20"/>
</dbReference>
<dbReference type="RefSeq" id="WP_376802562.1">
    <property type="nucleotide sequence ID" value="NZ_DBNB01000019.1"/>
</dbReference>
<dbReference type="NCBIfam" id="TIGR01891">
    <property type="entry name" value="amidohydrolases"/>
    <property type="match status" value="1"/>
</dbReference>
<feature type="binding site" evidence="2">
    <location>
        <position position="106"/>
    </location>
    <ligand>
        <name>Mn(2+)</name>
        <dbReference type="ChEBI" id="CHEBI:29035"/>
        <label>2</label>
    </ligand>
</feature>
<keyword evidence="1 4" id="KW-0378">Hydrolase</keyword>
<dbReference type="Pfam" id="PF01546">
    <property type="entry name" value="Peptidase_M20"/>
    <property type="match status" value="1"/>
</dbReference>
<feature type="binding site" evidence="2">
    <location>
        <position position="358"/>
    </location>
    <ligand>
        <name>Mn(2+)</name>
        <dbReference type="ChEBI" id="CHEBI:29035"/>
        <label>2</label>
    </ligand>
</feature>
<organism evidence="4 5">
    <name type="scientific">Candidatus Raskinella chloraquaticus</name>
    <dbReference type="NCBI Taxonomy" id="1951219"/>
    <lineage>
        <taxon>Bacteria</taxon>
        <taxon>Pseudomonadati</taxon>
        <taxon>Pseudomonadota</taxon>
        <taxon>Alphaproteobacteria</taxon>
        <taxon>Hyphomicrobiales</taxon>
        <taxon>Phreatobacteraceae</taxon>
        <taxon>Candidatus Raskinella</taxon>
    </lineage>
</organism>
<dbReference type="STRING" id="1827387.A4S15_01575"/>
<dbReference type="PANTHER" id="PTHR11014:SF63">
    <property type="entry name" value="METALLOPEPTIDASE, PUTATIVE (AFU_ORTHOLOGUE AFUA_6G09600)-RELATED"/>
    <property type="match status" value="1"/>
</dbReference>
<dbReference type="Proteomes" id="UP000192872">
    <property type="component" value="Unassembled WGS sequence"/>
</dbReference>
<keyword evidence="2" id="KW-0479">Metal-binding</keyword>
<dbReference type="FunFam" id="3.30.70.360:FF:000001">
    <property type="entry name" value="N-acetyldiaminopimelate deacetylase"/>
    <property type="match status" value="1"/>
</dbReference>
<feature type="binding site" evidence="2">
    <location>
        <position position="104"/>
    </location>
    <ligand>
        <name>Mn(2+)</name>
        <dbReference type="ChEBI" id="CHEBI:29035"/>
        <label>2</label>
    </ligand>
</feature>
<dbReference type="GO" id="GO:0050118">
    <property type="term" value="F:N-acetyldiaminopimelate deacetylase activity"/>
    <property type="evidence" value="ECO:0007669"/>
    <property type="project" value="UniProtKB-ARBA"/>
</dbReference>
<dbReference type="CDD" id="cd05666">
    <property type="entry name" value="M20_Acy1-like"/>
    <property type="match status" value="1"/>
</dbReference>
<dbReference type="InterPro" id="IPR011650">
    <property type="entry name" value="Peptidase_M20_dimer"/>
</dbReference>
<dbReference type="PANTHER" id="PTHR11014">
    <property type="entry name" value="PEPTIDASE M20 FAMILY MEMBER"/>
    <property type="match status" value="1"/>
</dbReference>
<dbReference type="InterPro" id="IPR036264">
    <property type="entry name" value="Bact_exopeptidase_dim_dom"/>
</dbReference>
<reference evidence="4 5" key="1">
    <citation type="journal article" date="2017" name="Water Res.">
        <title>Comammox in drinking water systems.</title>
        <authorList>
            <person name="Wang Y."/>
            <person name="Ma L."/>
            <person name="Mao Y."/>
            <person name="Jiang X."/>
            <person name="Xia Y."/>
            <person name="Yu K."/>
            <person name="Li B."/>
            <person name="Zhang T."/>
        </authorList>
    </citation>
    <scope>NUCLEOTIDE SEQUENCE [LARGE SCALE GENOMIC DNA]</scope>
    <source>
        <strain evidence="4">SG_bin8</strain>
    </source>
</reference>
<dbReference type="InterPro" id="IPR017439">
    <property type="entry name" value="Amidohydrolase"/>
</dbReference>
<evidence type="ECO:0000256" key="2">
    <source>
        <dbReference type="PIRSR" id="PIRSR005962-1"/>
    </source>
</evidence>
<dbReference type="EMBL" id="LWDL01000031">
    <property type="protein sequence ID" value="OQW49456.1"/>
    <property type="molecule type" value="Genomic_DNA"/>
</dbReference>
<evidence type="ECO:0000259" key="3">
    <source>
        <dbReference type="Pfam" id="PF07687"/>
    </source>
</evidence>
<sequence>MTINNRIAALQPEIAGWRQFIHAHPEIRYEEEKTAAFVAERLRSFGVDEVVTGLGKTGVVAVVRGRQAKSGKVIGLRADMDALPIHEATDKPYKSTVDGKMHACGHDGHTAMLLGAAKYLAETRHFDGTAVLVFQPAEEGGAGALAMIHDGLLERFGIQEIYGLHNRPGVPVGHFGIRKGAQLAASDFLEIRVEGLGGHAARPQHTADPVVCGAHIVTALQSIVARNIDPLDSAVVSLTVFKAGDVNNVIPQRALLQGTVRTFKAQVRDEVIARIRRLAVNTGEAFGCKVEVELGDGYPALINHDANVDFAAGVARQFSDHVDADFPPSLGGEDFAYFLERIPGAFMVCGNGDTAKLHHPAYDFNDEAISAGVSYWVKLVETRCVP</sequence>
<comment type="caution">
    <text evidence="4">The sequence shown here is derived from an EMBL/GenBank/DDBJ whole genome shotgun (WGS) entry which is preliminary data.</text>
</comment>
<dbReference type="SUPFAM" id="SSF55031">
    <property type="entry name" value="Bacterial exopeptidase dimerisation domain"/>
    <property type="match status" value="1"/>
</dbReference>
<dbReference type="SUPFAM" id="SSF53187">
    <property type="entry name" value="Zn-dependent exopeptidases"/>
    <property type="match status" value="1"/>
</dbReference>
<evidence type="ECO:0000313" key="4">
    <source>
        <dbReference type="EMBL" id="OQW49456.1"/>
    </source>
</evidence>
<evidence type="ECO:0000313" key="5">
    <source>
        <dbReference type="Proteomes" id="UP000192872"/>
    </source>
</evidence>
<protein>
    <submittedName>
        <fullName evidence="4">Amidohydrolase</fullName>
    </submittedName>
</protein>
<feature type="binding site" evidence="2">
    <location>
        <position position="139"/>
    </location>
    <ligand>
        <name>Mn(2+)</name>
        <dbReference type="ChEBI" id="CHEBI:29035"/>
        <label>2</label>
    </ligand>
</feature>
<dbReference type="GO" id="GO:0019877">
    <property type="term" value="P:diaminopimelate biosynthetic process"/>
    <property type="evidence" value="ECO:0007669"/>
    <property type="project" value="UniProtKB-ARBA"/>
</dbReference>
<dbReference type="AlphaFoldDB" id="A0A1W9HPV8"/>
<dbReference type="Gene3D" id="3.30.70.360">
    <property type="match status" value="1"/>
</dbReference>
<dbReference type="PIRSF" id="PIRSF005962">
    <property type="entry name" value="Pept_M20D_amidohydro"/>
    <property type="match status" value="1"/>
</dbReference>
<comment type="cofactor">
    <cofactor evidence="2">
        <name>Mn(2+)</name>
        <dbReference type="ChEBI" id="CHEBI:29035"/>
    </cofactor>
    <text evidence="2">The Mn(2+) ion enhances activity.</text>
</comment>
<dbReference type="Gene3D" id="3.40.630.10">
    <property type="entry name" value="Zn peptidases"/>
    <property type="match status" value="1"/>
</dbReference>
<dbReference type="Pfam" id="PF07687">
    <property type="entry name" value="M20_dimer"/>
    <property type="match status" value="1"/>
</dbReference>
<accession>A0A1W9HPV8</accession>
<keyword evidence="2" id="KW-0464">Manganese</keyword>
<evidence type="ECO:0000256" key="1">
    <source>
        <dbReference type="ARBA" id="ARBA00022801"/>
    </source>
</evidence>